<proteinExistence type="inferred from homology"/>
<dbReference type="EMBL" id="QRDW01000004">
    <property type="protein sequence ID" value="RED50829.1"/>
    <property type="molecule type" value="Genomic_DNA"/>
</dbReference>
<comment type="caution">
    <text evidence="5">The sequence shown here is derived from an EMBL/GenBank/DDBJ whole genome shotgun (WGS) entry which is preliminary data.</text>
</comment>
<name>A0A3D9HMY6_9PROT</name>
<dbReference type="GO" id="GO:0008168">
    <property type="term" value="F:methyltransferase activity"/>
    <property type="evidence" value="ECO:0007669"/>
    <property type="project" value="UniProtKB-KW"/>
</dbReference>
<evidence type="ECO:0000313" key="6">
    <source>
        <dbReference type="Proteomes" id="UP000256845"/>
    </source>
</evidence>
<accession>A0A3D9HMY6</accession>
<keyword evidence="2 5" id="KW-0489">Methyltransferase</keyword>
<keyword evidence="6" id="KW-1185">Reference proteome</keyword>
<dbReference type="Proteomes" id="UP000256845">
    <property type="component" value="Unassembled WGS sequence"/>
</dbReference>
<dbReference type="PIRSF" id="PIRSF037567">
    <property type="entry name" value="MTTB_MeTrfase"/>
    <property type="match status" value="1"/>
</dbReference>
<keyword evidence="3 4" id="KW-0808">Transferase</keyword>
<evidence type="ECO:0000256" key="3">
    <source>
        <dbReference type="ARBA" id="ARBA00022679"/>
    </source>
</evidence>
<gene>
    <name evidence="5" type="ORF">DFP90_104101</name>
</gene>
<dbReference type="Gene3D" id="3.20.20.480">
    <property type="entry name" value="Trimethylamine methyltransferase-like"/>
    <property type="match status" value="1"/>
</dbReference>
<organism evidence="5 6">
    <name type="scientific">Aestuariispira insulae</name>
    <dbReference type="NCBI Taxonomy" id="1461337"/>
    <lineage>
        <taxon>Bacteria</taxon>
        <taxon>Pseudomonadati</taxon>
        <taxon>Pseudomonadota</taxon>
        <taxon>Alphaproteobacteria</taxon>
        <taxon>Rhodospirillales</taxon>
        <taxon>Kiloniellaceae</taxon>
        <taxon>Aestuariispira</taxon>
    </lineage>
</organism>
<reference evidence="5 6" key="1">
    <citation type="submission" date="2018-07" db="EMBL/GenBank/DDBJ databases">
        <title>Genomic Encyclopedia of Type Strains, Phase III (KMG-III): the genomes of soil and plant-associated and newly described type strains.</title>
        <authorList>
            <person name="Whitman W."/>
        </authorList>
    </citation>
    <scope>NUCLEOTIDE SEQUENCE [LARGE SCALE GENOMIC DNA]</scope>
    <source>
        <strain evidence="5 6">CECT 8488</strain>
    </source>
</reference>
<dbReference type="Pfam" id="PF06253">
    <property type="entry name" value="MTTB"/>
    <property type="match status" value="1"/>
</dbReference>
<protein>
    <recommendedName>
        <fullName evidence="4">Methyltransferase</fullName>
        <ecNumber evidence="4">2.1.1.-</ecNumber>
    </recommendedName>
</protein>
<dbReference type="RefSeq" id="WP_115936628.1">
    <property type="nucleotide sequence ID" value="NZ_QRDW01000004.1"/>
</dbReference>
<dbReference type="GO" id="GO:0015948">
    <property type="term" value="P:methanogenesis"/>
    <property type="evidence" value="ECO:0007669"/>
    <property type="project" value="UniProtKB-UniRule"/>
</dbReference>
<dbReference type="EC" id="2.1.1.-" evidence="4"/>
<dbReference type="InterPro" id="IPR010426">
    <property type="entry name" value="MTTB_MeTrfase"/>
</dbReference>
<evidence type="ECO:0000256" key="1">
    <source>
        <dbReference type="ARBA" id="ARBA00007137"/>
    </source>
</evidence>
<evidence type="ECO:0000313" key="5">
    <source>
        <dbReference type="EMBL" id="RED50829.1"/>
    </source>
</evidence>
<evidence type="ECO:0000256" key="4">
    <source>
        <dbReference type="PIRNR" id="PIRNR037567"/>
    </source>
</evidence>
<sequence length="510" mass="55982">MVRRKSGRRSAEREAGMGFNQLPFGQVYSPYSPFEILSADQLEAIHQASLLVLRDTGMTFLLPEARELLKAAGADVQPGSDRVRFEPALIEALIKTAPSRFTMHSRNPAFNCEMGGNIITYGMVASPPNATDIDRGRRTGNFEDFCNFMRLAQLINVAHHVTGYPVEPIDIPVPVRHLKAYQAGVKLCEKVSFGYSHSRERILDVIEMTRIVRGISEEQMTREPSLFTVVNANSPLQYDRAMLEGIIEMAKRNQPVIVTPFTLSGAMAPVTIAGALVQQNAEALAGIAMTQVVNPGAPVLYGGFTSNVDMKTGSPAFGTPEYAKAVLVGGQLARKYGVPYRTSNVNASNAPDVQSAYESMNSLWSTMLAHGNYINHGLGWLEGGLSASFEKVIIDAEMIQNMIAFMEPLEVTEDSLAVDAINEVGPGGHFFGTAHTLARYETAFYAPMLSDWNNYENWSELGGLTATERANRIYKKLLVDYERPLMDPAIEEELDAYVDRRVAEGGAPLT</sequence>
<evidence type="ECO:0000256" key="2">
    <source>
        <dbReference type="ARBA" id="ARBA00022603"/>
    </source>
</evidence>
<dbReference type="GO" id="GO:0032259">
    <property type="term" value="P:methylation"/>
    <property type="evidence" value="ECO:0007669"/>
    <property type="project" value="UniProtKB-KW"/>
</dbReference>
<dbReference type="AlphaFoldDB" id="A0A3D9HMY6"/>
<comment type="similarity">
    <text evidence="1 4">Belongs to the trimethylamine methyltransferase family.</text>
</comment>
<dbReference type="OrthoDB" id="5713681at2"/>
<dbReference type="InterPro" id="IPR038601">
    <property type="entry name" value="MttB-like_sf"/>
</dbReference>